<evidence type="ECO:0000256" key="3">
    <source>
        <dbReference type="ARBA" id="ARBA00022692"/>
    </source>
</evidence>
<accession>A0A1X7BUQ4</accession>
<dbReference type="GO" id="GO:0015171">
    <property type="term" value="F:amino acid transmembrane transporter activity"/>
    <property type="evidence" value="ECO:0007669"/>
    <property type="project" value="TreeGrafter"/>
</dbReference>
<dbReference type="EMBL" id="FWXB01000012">
    <property type="protein sequence ID" value="SMC13250.1"/>
    <property type="molecule type" value="Genomic_DNA"/>
</dbReference>
<name>A0A1X7BUQ4_9RHOB</name>
<reference evidence="7 8" key="1">
    <citation type="submission" date="2017-03" db="EMBL/GenBank/DDBJ databases">
        <authorList>
            <person name="Afonso C.L."/>
            <person name="Miller P.J."/>
            <person name="Scott M.A."/>
            <person name="Spackman E."/>
            <person name="Goraichik I."/>
            <person name="Dimitrov K.M."/>
            <person name="Suarez D.L."/>
            <person name="Swayne D.E."/>
        </authorList>
    </citation>
    <scope>NUCLEOTIDE SEQUENCE [LARGE SCALE GENOMIC DNA]</scope>
    <source>
        <strain evidence="7 8">CECT 7745</strain>
    </source>
</reference>
<dbReference type="Pfam" id="PF01810">
    <property type="entry name" value="LysE"/>
    <property type="match status" value="1"/>
</dbReference>
<dbReference type="PANTHER" id="PTHR30086:SF19">
    <property type="entry name" value="THREONINE EFFLUX PROTEIN"/>
    <property type="match status" value="1"/>
</dbReference>
<evidence type="ECO:0000256" key="4">
    <source>
        <dbReference type="ARBA" id="ARBA00022989"/>
    </source>
</evidence>
<evidence type="ECO:0000256" key="2">
    <source>
        <dbReference type="ARBA" id="ARBA00022475"/>
    </source>
</evidence>
<feature type="transmembrane region" description="Helical" evidence="6">
    <location>
        <begin position="67"/>
        <end position="92"/>
    </location>
</feature>
<dbReference type="Proteomes" id="UP000193224">
    <property type="component" value="Unassembled WGS sequence"/>
</dbReference>
<keyword evidence="3 6" id="KW-0812">Transmembrane</keyword>
<keyword evidence="2" id="KW-1003">Cell membrane</keyword>
<dbReference type="RefSeq" id="WP_217809119.1">
    <property type="nucleotide sequence ID" value="NZ_FWXB01000012.1"/>
</dbReference>
<evidence type="ECO:0000256" key="5">
    <source>
        <dbReference type="ARBA" id="ARBA00023136"/>
    </source>
</evidence>
<sequence>MADMIDLTTLLTVGVAFWVVAASPGPANISNAAIAMRYGRRASLVYGLGLSVALVFWGVLAATGMGAVLLASIWLLSVLKLLGGLYLLWLAWNAGRSAMRPGASAPTEIGAGRWFWRGVILNLSNPKSVIAWIAALSMGLNPNDTLLSVVLTTLVCVLVAFFNNLSYSLVFSMGGMMAIYYRGRRWIEGTTAALFATGAFALIRSAVSR</sequence>
<evidence type="ECO:0000256" key="6">
    <source>
        <dbReference type="SAM" id="Phobius"/>
    </source>
</evidence>
<feature type="transmembrane region" description="Helical" evidence="6">
    <location>
        <begin position="186"/>
        <end position="207"/>
    </location>
</feature>
<dbReference type="AlphaFoldDB" id="A0A1X7BUQ4"/>
<feature type="transmembrane region" description="Helical" evidence="6">
    <location>
        <begin position="42"/>
        <end position="60"/>
    </location>
</feature>
<keyword evidence="8" id="KW-1185">Reference proteome</keyword>
<protein>
    <submittedName>
        <fullName evidence="7">Threonine efflux protein</fullName>
    </submittedName>
</protein>
<dbReference type="GO" id="GO:0005886">
    <property type="term" value="C:plasma membrane"/>
    <property type="evidence" value="ECO:0007669"/>
    <property type="project" value="UniProtKB-SubCell"/>
</dbReference>
<organism evidence="7 8">
    <name type="scientific">Roseovarius aestuarii</name>
    <dbReference type="NCBI Taxonomy" id="475083"/>
    <lineage>
        <taxon>Bacteria</taxon>
        <taxon>Pseudomonadati</taxon>
        <taxon>Pseudomonadota</taxon>
        <taxon>Alphaproteobacteria</taxon>
        <taxon>Rhodobacterales</taxon>
        <taxon>Roseobacteraceae</taxon>
        <taxon>Roseovarius</taxon>
    </lineage>
</organism>
<evidence type="ECO:0000313" key="7">
    <source>
        <dbReference type="EMBL" id="SMC13250.1"/>
    </source>
</evidence>
<keyword evidence="4 6" id="KW-1133">Transmembrane helix</keyword>
<evidence type="ECO:0000313" key="8">
    <source>
        <dbReference type="Proteomes" id="UP000193224"/>
    </source>
</evidence>
<gene>
    <name evidence="7" type="primary">rhtC_4</name>
    <name evidence="7" type="ORF">ROA7745_03095</name>
</gene>
<comment type="subcellular location">
    <subcellularLocation>
        <location evidence="1">Cell membrane</location>
        <topology evidence="1">Multi-pass membrane protein</topology>
    </subcellularLocation>
</comment>
<evidence type="ECO:0000256" key="1">
    <source>
        <dbReference type="ARBA" id="ARBA00004651"/>
    </source>
</evidence>
<keyword evidence="5 6" id="KW-0472">Membrane</keyword>
<proteinExistence type="predicted"/>
<dbReference type="PANTHER" id="PTHR30086">
    <property type="entry name" value="ARGININE EXPORTER PROTEIN ARGO"/>
    <property type="match status" value="1"/>
</dbReference>
<feature type="transmembrane region" description="Helical" evidence="6">
    <location>
        <begin position="146"/>
        <end position="165"/>
    </location>
</feature>
<dbReference type="InterPro" id="IPR001123">
    <property type="entry name" value="LeuE-type"/>
</dbReference>